<reference evidence="2" key="1">
    <citation type="submission" date="2022-11" db="UniProtKB">
        <authorList>
            <consortium name="WormBaseParasite"/>
        </authorList>
    </citation>
    <scope>IDENTIFICATION</scope>
</reference>
<protein>
    <submittedName>
        <fullName evidence="2">Uncharacterized protein</fullName>
    </submittedName>
</protein>
<evidence type="ECO:0000313" key="2">
    <source>
        <dbReference type="WBParaSite" id="Minc3s10181g43870"/>
    </source>
</evidence>
<keyword evidence="1" id="KW-1185">Reference proteome</keyword>
<organism evidence="1 2">
    <name type="scientific">Meloidogyne incognita</name>
    <name type="common">Southern root-knot nematode worm</name>
    <name type="synonym">Oxyuris incognita</name>
    <dbReference type="NCBI Taxonomy" id="6306"/>
    <lineage>
        <taxon>Eukaryota</taxon>
        <taxon>Metazoa</taxon>
        <taxon>Ecdysozoa</taxon>
        <taxon>Nematoda</taxon>
        <taxon>Chromadorea</taxon>
        <taxon>Rhabditida</taxon>
        <taxon>Tylenchina</taxon>
        <taxon>Tylenchomorpha</taxon>
        <taxon>Tylenchoidea</taxon>
        <taxon>Meloidogynidae</taxon>
        <taxon>Meloidogyninae</taxon>
        <taxon>Meloidogyne</taxon>
        <taxon>Meloidogyne incognita group</taxon>
    </lineage>
</organism>
<dbReference type="Proteomes" id="UP000887563">
    <property type="component" value="Unplaced"/>
</dbReference>
<dbReference type="AlphaFoldDB" id="A0A914NT46"/>
<dbReference type="WBParaSite" id="Minc3s10181g43870">
    <property type="protein sequence ID" value="Minc3s10181g43870"/>
    <property type="gene ID" value="Minc3s10181g43870"/>
</dbReference>
<name>A0A914NT46_MELIC</name>
<evidence type="ECO:0000313" key="1">
    <source>
        <dbReference type="Proteomes" id="UP000887563"/>
    </source>
</evidence>
<proteinExistence type="predicted"/>
<sequence length="55" mass="6337">MKVEVRSRTSKPGFSGLGYMGKWVFVQEGTLWGRKSKFEVELRNPGFRVSINMVE</sequence>
<accession>A0A914NT46</accession>